<dbReference type="PANTHER" id="PTHR31967:SF4">
    <property type="entry name" value="NUCLEOTIDE-DIPHOSPHO-SUGAR TRANSFERASE DOMAIN-CONTAINING PROTEIN"/>
    <property type="match status" value="1"/>
</dbReference>
<protein>
    <submittedName>
        <fullName evidence="6">Nucleotid_trans domain-containing protein</fullName>
    </submittedName>
</protein>
<dbReference type="EMBL" id="UYYG01001179">
    <property type="protein sequence ID" value="VDN59339.1"/>
    <property type="molecule type" value="Genomic_DNA"/>
</dbReference>
<organism evidence="4 6">
    <name type="scientific">Dracunculus medinensis</name>
    <name type="common">Guinea worm</name>
    <dbReference type="NCBI Taxonomy" id="318479"/>
    <lineage>
        <taxon>Eukaryota</taxon>
        <taxon>Metazoa</taxon>
        <taxon>Ecdysozoa</taxon>
        <taxon>Nematoda</taxon>
        <taxon>Chromadorea</taxon>
        <taxon>Rhabditida</taxon>
        <taxon>Spirurina</taxon>
        <taxon>Dracunculoidea</taxon>
        <taxon>Dracunculidae</taxon>
        <taxon>Dracunculus</taxon>
    </lineage>
</organism>
<evidence type="ECO:0000313" key="3">
    <source>
        <dbReference type="EMBL" id="VDN59339.1"/>
    </source>
</evidence>
<dbReference type="Pfam" id="PF03407">
    <property type="entry name" value="Nucleotid_trans"/>
    <property type="match status" value="1"/>
</dbReference>
<gene>
    <name evidence="3" type="ORF">DME_LOCUS9312</name>
</gene>
<accession>A0A0N4UDZ3</accession>
<keyword evidence="5" id="KW-1185">Reference proteome</keyword>
<keyword evidence="1" id="KW-0812">Transmembrane</keyword>
<dbReference type="AlphaFoldDB" id="A0A0N4UDZ3"/>
<keyword evidence="1" id="KW-1133">Transmembrane helix</keyword>
<evidence type="ECO:0000256" key="1">
    <source>
        <dbReference type="SAM" id="Phobius"/>
    </source>
</evidence>
<dbReference type="OrthoDB" id="5779783at2759"/>
<name>A0A0N4UDZ3_DRAME</name>
<sequence>MHIRHIFKKSNGSYRATLMLLLQIFCILIVNNIFRSTIIMRQVQSCNENFEFDQLENDKNWKEIIANMKKPFGVIILNQHAIQITLNWLCNTANIFNVHERTLFFTLDEFSRINLLKSYPNLKVFRWTISCLTTKFQPTDSTYMSFFILRTKIIRSLISHNVSFWMIQPDTFWRKNLYFLKWKNIAYDILVDQRGSEASPESYKYQMNGANFHIKNPEPMKKFFDNVFWYQLNFYVTDPEIIRFFCRQSTLYRCKFIPYKFISGWEWIYTNQNDPPYFIQLDGETSGGKIQALKDYKLWFLNDDLTCNNKTVNNALKMVLKGQVPKIKTSSKLKQLFYIGIGQLLNEIPIIGKFHEIYGGIVSLYLQVF</sequence>
<feature type="transmembrane region" description="Helical" evidence="1">
    <location>
        <begin position="12"/>
        <end position="34"/>
    </location>
</feature>
<dbReference type="PANTHER" id="PTHR31967">
    <property type="entry name" value="GROUNDHOG (HEDGEHOG-LIKE FAMILY)-RELATED"/>
    <property type="match status" value="1"/>
</dbReference>
<proteinExistence type="predicted"/>
<feature type="domain" description="Nucleotide-diphospho-sugar transferase" evidence="2">
    <location>
        <begin position="98"/>
        <end position="291"/>
    </location>
</feature>
<evidence type="ECO:0000313" key="5">
    <source>
        <dbReference type="Proteomes" id="UP000274756"/>
    </source>
</evidence>
<dbReference type="WBParaSite" id="DME_0000557101-mRNA-1">
    <property type="protein sequence ID" value="DME_0000557101-mRNA-1"/>
    <property type="gene ID" value="DME_0000557101"/>
</dbReference>
<evidence type="ECO:0000259" key="2">
    <source>
        <dbReference type="Pfam" id="PF03407"/>
    </source>
</evidence>
<reference evidence="3 5" key="2">
    <citation type="submission" date="2018-11" db="EMBL/GenBank/DDBJ databases">
        <authorList>
            <consortium name="Pathogen Informatics"/>
        </authorList>
    </citation>
    <scope>NUCLEOTIDE SEQUENCE [LARGE SCALE GENOMIC DNA]</scope>
</reference>
<evidence type="ECO:0000313" key="4">
    <source>
        <dbReference type="Proteomes" id="UP000038040"/>
    </source>
</evidence>
<reference evidence="6" key="1">
    <citation type="submission" date="2017-02" db="UniProtKB">
        <authorList>
            <consortium name="WormBaseParasite"/>
        </authorList>
    </citation>
    <scope>IDENTIFICATION</scope>
</reference>
<dbReference type="Proteomes" id="UP000038040">
    <property type="component" value="Unplaced"/>
</dbReference>
<dbReference type="Proteomes" id="UP000274756">
    <property type="component" value="Unassembled WGS sequence"/>
</dbReference>
<keyword evidence="1" id="KW-0472">Membrane</keyword>
<dbReference type="InterPro" id="IPR005069">
    <property type="entry name" value="Nucl-diP-sugar_transferase"/>
</dbReference>
<evidence type="ECO:0000313" key="6">
    <source>
        <dbReference type="WBParaSite" id="DME_0000557101-mRNA-1"/>
    </source>
</evidence>